<organism evidence="1 2">
    <name type="scientific">Gemmobacter caeni</name>
    <dbReference type="NCBI Taxonomy" id="589035"/>
    <lineage>
        <taxon>Bacteria</taxon>
        <taxon>Pseudomonadati</taxon>
        <taxon>Pseudomonadota</taxon>
        <taxon>Alphaproteobacteria</taxon>
        <taxon>Rhodobacterales</taxon>
        <taxon>Paracoccaceae</taxon>
        <taxon>Gemmobacter</taxon>
    </lineage>
</organism>
<sequence>MLEPLGAIWSGFNTAHEQAAAGDFDGAAQTIADAHDLAEYVENRCVSTIDALNRAKAAAVGGGTSYQIGRLSHELADKLGITTQQAFTAITGGTND</sequence>
<evidence type="ECO:0000313" key="2">
    <source>
        <dbReference type="Proteomes" id="UP000244224"/>
    </source>
</evidence>
<reference evidence="1 2" key="1">
    <citation type="submission" date="2018-04" db="EMBL/GenBank/DDBJ databases">
        <title>Genomic Encyclopedia of Archaeal and Bacterial Type Strains, Phase II (KMG-II): from individual species to whole genera.</title>
        <authorList>
            <person name="Goeker M."/>
        </authorList>
    </citation>
    <scope>NUCLEOTIDE SEQUENCE [LARGE SCALE GENOMIC DNA]</scope>
    <source>
        <strain evidence="1 2">DSM 21823</strain>
    </source>
</reference>
<dbReference type="AlphaFoldDB" id="A0A2T6AT63"/>
<accession>A0A2T6AT63</accession>
<dbReference type="RefSeq" id="WP_108130020.1">
    <property type="nucleotide sequence ID" value="NZ_QBKP01000014.1"/>
</dbReference>
<evidence type="ECO:0000313" key="1">
    <source>
        <dbReference type="EMBL" id="PTX47008.1"/>
    </source>
</evidence>
<comment type="caution">
    <text evidence="1">The sequence shown here is derived from an EMBL/GenBank/DDBJ whole genome shotgun (WGS) entry which is preliminary data.</text>
</comment>
<protein>
    <submittedName>
        <fullName evidence="1">Uncharacterized protein</fullName>
    </submittedName>
</protein>
<dbReference type="Proteomes" id="UP000244224">
    <property type="component" value="Unassembled WGS sequence"/>
</dbReference>
<dbReference type="EMBL" id="QBKP01000014">
    <property type="protein sequence ID" value="PTX47008.1"/>
    <property type="molecule type" value="Genomic_DNA"/>
</dbReference>
<keyword evidence="2" id="KW-1185">Reference proteome</keyword>
<proteinExistence type="predicted"/>
<gene>
    <name evidence="1" type="ORF">C8N34_11428</name>
</gene>
<name>A0A2T6AT63_9RHOB</name>